<organism evidence="1 2">
    <name type="scientific">Candidatus Limadaptatus stercorigallinarum</name>
    <dbReference type="NCBI Taxonomy" id="2840845"/>
    <lineage>
        <taxon>Bacteria</taxon>
        <taxon>Bacillati</taxon>
        <taxon>Bacillota</taxon>
        <taxon>Clostridia</taxon>
        <taxon>Eubacteriales</taxon>
        <taxon>Candidatus Limadaptatus</taxon>
    </lineage>
</organism>
<reference evidence="1" key="2">
    <citation type="journal article" date="2021" name="PeerJ">
        <title>Extensive microbial diversity within the chicken gut microbiome revealed by metagenomics and culture.</title>
        <authorList>
            <person name="Gilroy R."/>
            <person name="Ravi A."/>
            <person name="Getino M."/>
            <person name="Pursley I."/>
            <person name="Horton D.L."/>
            <person name="Alikhan N.F."/>
            <person name="Baker D."/>
            <person name="Gharbi K."/>
            <person name="Hall N."/>
            <person name="Watson M."/>
            <person name="Adriaenssens E.M."/>
            <person name="Foster-Nyarko E."/>
            <person name="Jarju S."/>
            <person name="Secka A."/>
            <person name="Antonio M."/>
            <person name="Oren A."/>
            <person name="Chaudhuri R.R."/>
            <person name="La Ragione R."/>
            <person name="Hildebrand F."/>
            <person name="Pallen M.J."/>
        </authorList>
    </citation>
    <scope>NUCLEOTIDE SEQUENCE</scope>
    <source>
        <strain evidence="1">1063</strain>
    </source>
</reference>
<protein>
    <submittedName>
        <fullName evidence="1">Helix-turn-helix transcriptional regulator</fullName>
    </submittedName>
</protein>
<dbReference type="AlphaFoldDB" id="A0A9D1HSI1"/>
<gene>
    <name evidence="1" type="ORF">IAD51_01555</name>
</gene>
<accession>A0A9D1HSI1</accession>
<evidence type="ECO:0000313" key="1">
    <source>
        <dbReference type="EMBL" id="HIU20913.1"/>
    </source>
</evidence>
<reference evidence="1" key="1">
    <citation type="submission" date="2020-10" db="EMBL/GenBank/DDBJ databases">
        <authorList>
            <person name="Gilroy R."/>
        </authorList>
    </citation>
    <scope>NUCLEOTIDE SEQUENCE</scope>
    <source>
        <strain evidence="1">1063</strain>
    </source>
</reference>
<name>A0A9D1HSI1_9FIRM</name>
<dbReference type="Gene3D" id="1.10.260.40">
    <property type="entry name" value="lambda repressor-like DNA-binding domains"/>
    <property type="match status" value="1"/>
</dbReference>
<dbReference type="Proteomes" id="UP000824088">
    <property type="component" value="Unassembled WGS sequence"/>
</dbReference>
<dbReference type="SUPFAM" id="SSF47413">
    <property type="entry name" value="lambda repressor-like DNA-binding domains"/>
    <property type="match status" value="1"/>
</dbReference>
<dbReference type="InterPro" id="IPR010982">
    <property type="entry name" value="Lambda_DNA-bd_dom_sf"/>
</dbReference>
<evidence type="ECO:0000313" key="2">
    <source>
        <dbReference type="Proteomes" id="UP000824088"/>
    </source>
</evidence>
<proteinExistence type="predicted"/>
<sequence>MRKRGISVGELAGKIEMGQGALENLLNGADQSSLPGTLPWRFAHALGVPVKILLRKYYND</sequence>
<dbReference type="GO" id="GO:0003677">
    <property type="term" value="F:DNA binding"/>
    <property type="evidence" value="ECO:0007669"/>
    <property type="project" value="InterPro"/>
</dbReference>
<comment type="caution">
    <text evidence="1">The sequence shown here is derived from an EMBL/GenBank/DDBJ whole genome shotgun (WGS) entry which is preliminary data.</text>
</comment>
<dbReference type="EMBL" id="DVMN01000028">
    <property type="protein sequence ID" value="HIU20913.1"/>
    <property type="molecule type" value="Genomic_DNA"/>
</dbReference>